<proteinExistence type="inferred from homology"/>
<dbReference type="Gene3D" id="3.10.300.10">
    <property type="entry name" value="Methylpurine-DNA glycosylase (MPG)"/>
    <property type="match status" value="1"/>
</dbReference>
<dbReference type="Proteomes" id="UP000655830">
    <property type="component" value="Unassembled WGS sequence"/>
</dbReference>
<dbReference type="GO" id="GO:0003677">
    <property type="term" value="F:DNA binding"/>
    <property type="evidence" value="ECO:0007669"/>
    <property type="project" value="InterPro"/>
</dbReference>
<evidence type="ECO:0000256" key="4">
    <source>
        <dbReference type="ARBA" id="ARBA00023204"/>
    </source>
</evidence>
<dbReference type="InterPro" id="IPR036995">
    <property type="entry name" value="MPG_sf"/>
</dbReference>
<dbReference type="PANTHER" id="PTHR10429:SF0">
    <property type="entry name" value="DNA-3-METHYLADENINE GLYCOSYLASE"/>
    <property type="match status" value="1"/>
</dbReference>
<comment type="caution">
    <text evidence="6">The sequence shown here is derived from an EMBL/GenBank/DDBJ whole genome shotgun (WGS) entry which is preliminary data.</text>
</comment>
<keyword evidence="2 5" id="KW-0227">DNA damage</keyword>
<dbReference type="AlphaFoldDB" id="A0A926EEA7"/>
<dbReference type="SUPFAM" id="SSF50486">
    <property type="entry name" value="FMT C-terminal domain-like"/>
    <property type="match status" value="1"/>
</dbReference>
<evidence type="ECO:0000313" key="7">
    <source>
        <dbReference type="Proteomes" id="UP000655830"/>
    </source>
</evidence>
<dbReference type="FunFam" id="3.10.300.10:FF:000001">
    <property type="entry name" value="Putative 3-methyladenine DNA glycosylase"/>
    <property type="match status" value="1"/>
</dbReference>
<evidence type="ECO:0000256" key="5">
    <source>
        <dbReference type="HAMAP-Rule" id="MF_00527"/>
    </source>
</evidence>
<accession>A0A926EEA7</accession>
<keyword evidence="7" id="KW-1185">Reference proteome</keyword>
<dbReference type="Pfam" id="PF02245">
    <property type="entry name" value="Pur_DNA_glyco"/>
    <property type="match status" value="1"/>
</dbReference>
<dbReference type="CDD" id="cd00540">
    <property type="entry name" value="AAG"/>
    <property type="match status" value="1"/>
</dbReference>
<name>A0A926EEA7_9FIRM</name>
<sequence>MTKIIEQKFYLRDGLKVARDLLGKVLVREIEGRVARFRIVETEAYLGPEDKGAHSYGGKRTPRTMPIFEDGGITYVYLIYGMYNCLNIIANYKDIPHCVLIRAVEPLDEEALAFCRTYRHIKSKKVQDLTNGPGKLCQALHIDKTLNALPVTKKGQLYVEEGDTPLNIVRDKRINIDYAEEYRDKEWRFYIEGNKFVSVFKK</sequence>
<evidence type="ECO:0000256" key="3">
    <source>
        <dbReference type="ARBA" id="ARBA00022801"/>
    </source>
</evidence>
<gene>
    <name evidence="6" type="ORF">H8718_04070</name>
</gene>
<dbReference type="HAMAP" id="MF_00527">
    <property type="entry name" value="3MGH"/>
    <property type="match status" value="1"/>
</dbReference>
<dbReference type="PANTHER" id="PTHR10429">
    <property type="entry name" value="DNA-3-METHYLADENINE GLYCOSYLASE"/>
    <property type="match status" value="1"/>
</dbReference>
<keyword evidence="4 5" id="KW-0234">DNA repair</keyword>
<dbReference type="EMBL" id="JACRSY010000005">
    <property type="protein sequence ID" value="MBC8578704.1"/>
    <property type="molecule type" value="Genomic_DNA"/>
</dbReference>
<reference evidence="6" key="1">
    <citation type="submission" date="2020-08" db="EMBL/GenBank/DDBJ databases">
        <title>Genome public.</title>
        <authorList>
            <person name="Liu C."/>
            <person name="Sun Q."/>
        </authorList>
    </citation>
    <scope>NUCLEOTIDE SEQUENCE</scope>
    <source>
        <strain evidence="6">NSJ-12</strain>
    </source>
</reference>
<dbReference type="RefSeq" id="WP_249331725.1">
    <property type="nucleotide sequence ID" value="NZ_JACRSY010000005.1"/>
</dbReference>
<dbReference type="InterPro" id="IPR003180">
    <property type="entry name" value="MPG"/>
</dbReference>
<dbReference type="NCBIfam" id="TIGR00567">
    <property type="entry name" value="3mg"/>
    <property type="match status" value="1"/>
</dbReference>
<protein>
    <recommendedName>
        <fullName evidence="5">Putative 3-methyladenine DNA glycosylase</fullName>
        <ecNumber evidence="5">3.2.2.-</ecNumber>
    </recommendedName>
</protein>
<comment type="similarity">
    <text evidence="1 5">Belongs to the DNA glycosylase MPG family.</text>
</comment>
<evidence type="ECO:0000313" key="6">
    <source>
        <dbReference type="EMBL" id="MBC8578704.1"/>
    </source>
</evidence>
<evidence type="ECO:0000256" key="1">
    <source>
        <dbReference type="ARBA" id="ARBA00009232"/>
    </source>
</evidence>
<dbReference type="GO" id="GO:0003905">
    <property type="term" value="F:alkylbase DNA N-glycosylase activity"/>
    <property type="evidence" value="ECO:0007669"/>
    <property type="project" value="InterPro"/>
</dbReference>
<evidence type="ECO:0000256" key="2">
    <source>
        <dbReference type="ARBA" id="ARBA00022763"/>
    </source>
</evidence>
<dbReference type="GO" id="GO:0006284">
    <property type="term" value="P:base-excision repair"/>
    <property type="evidence" value="ECO:0007669"/>
    <property type="project" value="InterPro"/>
</dbReference>
<organism evidence="6 7">
    <name type="scientific">Zhenhengia yiwuensis</name>
    <dbReference type="NCBI Taxonomy" id="2763666"/>
    <lineage>
        <taxon>Bacteria</taxon>
        <taxon>Bacillati</taxon>
        <taxon>Bacillota</taxon>
        <taxon>Clostridia</taxon>
        <taxon>Lachnospirales</taxon>
        <taxon>Lachnospiraceae</taxon>
        <taxon>Zhenhengia</taxon>
    </lineage>
</organism>
<dbReference type="InterPro" id="IPR011034">
    <property type="entry name" value="Formyl_transferase-like_C_sf"/>
</dbReference>
<keyword evidence="3 5" id="KW-0378">Hydrolase</keyword>
<dbReference type="EC" id="3.2.2.-" evidence="5"/>